<proteinExistence type="predicted"/>
<dbReference type="STRING" id="1173111.SAMN05444955_12034"/>
<accession>A0A1H8J0D5</accession>
<dbReference type="InterPro" id="IPR018392">
    <property type="entry name" value="LysM"/>
</dbReference>
<sequence>MKIKLRHLILAAAVVFVAGFQQAKSLHPTVEAKESEYRTVTVKKGDTVYRIARKYGTTVKSIAKLNGLNNPSLIRAGQVLRLPLPAFAEHLHQKERGSGLTDAVPVSMAMPVMSRGRSLGEFTLTAYTSGPESTGKRPGDAGYGITSSGGKAVEGVTIAVDPAVISLGSRVYIEGIGYRVAQDIGSAIKGKKIDLYMDDVTEARKFGVKKNIKVEIVD</sequence>
<dbReference type="Gene3D" id="3.10.350.10">
    <property type="entry name" value="LysM domain"/>
    <property type="match status" value="1"/>
</dbReference>
<evidence type="ECO:0000259" key="3">
    <source>
        <dbReference type="PROSITE" id="PS51782"/>
    </source>
</evidence>
<dbReference type="SMART" id="SM00257">
    <property type="entry name" value="LysM"/>
    <property type="match status" value="1"/>
</dbReference>
<dbReference type="CDD" id="cd00118">
    <property type="entry name" value="LysM"/>
    <property type="match status" value="1"/>
</dbReference>
<dbReference type="SUPFAM" id="SSF54106">
    <property type="entry name" value="LysM domain"/>
    <property type="match status" value="1"/>
</dbReference>
<dbReference type="Pfam" id="PF01476">
    <property type="entry name" value="LysM"/>
    <property type="match status" value="1"/>
</dbReference>
<feature type="chain" id="PRO_5011645905" evidence="2">
    <location>
        <begin position="24"/>
        <end position="218"/>
    </location>
</feature>
<dbReference type="Proteomes" id="UP000199695">
    <property type="component" value="Unassembled WGS sequence"/>
</dbReference>
<name>A0A1H8J0D5_9BACL</name>
<dbReference type="InterPro" id="IPR036908">
    <property type="entry name" value="RlpA-like_sf"/>
</dbReference>
<keyword evidence="5" id="KW-1185">Reference proteome</keyword>
<dbReference type="OrthoDB" id="9798935at2"/>
<dbReference type="InterPro" id="IPR051933">
    <property type="entry name" value="Resuscitation_pf_RpfB"/>
</dbReference>
<dbReference type="SUPFAM" id="SSF50685">
    <property type="entry name" value="Barwin-like endoglucanases"/>
    <property type="match status" value="1"/>
</dbReference>
<dbReference type="AlphaFoldDB" id="A0A1H8J0D5"/>
<dbReference type="EMBL" id="FOCQ01000020">
    <property type="protein sequence ID" value="SEN73627.1"/>
    <property type="molecule type" value="Genomic_DNA"/>
</dbReference>
<dbReference type="RefSeq" id="WP_089972761.1">
    <property type="nucleotide sequence ID" value="NZ_FOCQ01000020.1"/>
</dbReference>
<dbReference type="PANTHER" id="PTHR39160:SF4">
    <property type="entry name" value="RESUSCITATION-PROMOTING FACTOR RPFB"/>
    <property type="match status" value="1"/>
</dbReference>
<dbReference type="GO" id="GO:0019867">
    <property type="term" value="C:outer membrane"/>
    <property type="evidence" value="ECO:0007669"/>
    <property type="project" value="InterPro"/>
</dbReference>
<organism evidence="4 5">
    <name type="scientific">Lihuaxuella thermophila</name>
    <dbReference type="NCBI Taxonomy" id="1173111"/>
    <lineage>
        <taxon>Bacteria</taxon>
        <taxon>Bacillati</taxon>
        <taxon>Bacillota</taxon>
        <taxon>Bacilli</taxon>
        <taxon>Bacillales</taxon>
        <taxon>Thermoactinomycetaceae</taxon>
        <taxon>Lihuaxuella</taxon>
    </lineage>
</organism>
<gene>
    <name evidence="4" type="ORF">SAMN05444955_12034</name>
</gene>
<dbReference type="GO" id="GO:0004553">
    <property type="term" value="F:hydrolase activity, hydrolyzing O-glycosyl compounds"/>
    <property type="evidence" value="ECO:0007669"/>
    <property type="project" value="InterPro"/>
</dbReference>
<keyword evidence="1 2" id="KW-0732">Signal</keyword>
<evidence type="ECO:0000313" key="4">
    <source>
        <dbReference type="EMBL" id="SEN73627.1"/>
    </source>
</evidence>
<dbReference type="Gene3D" id="2.40.40.10">
    <property type="entry name" value="RlpA-like domain"/>
    <property type="match status" value="1"/>
</dbReference>
<evidence type="ECO:0000256" key="2">
    <source>
        <dbReference type="SAM" id="SignalP"/>
    </source>
</evidence>
<dbReference type="PROSITE" id="PS51782">
    <property type="entry name" value="LYSM"/>
    <property type="match status" value="1"/>
</dbReference>
<evidence type="ECO:0000313" key="5">
    <source>
        <dbReference type="Proteomes" id="UP000199695"/>
    </source>
</evidence>
<dbReference type="InterPro" id="IPR036779">
    <property type="entry name" value="LysM_dom_sf"/>
</dbReference>
<protein>
    <submittedName>
        <fullName evidence="4">3D (Asp-Asp-Asp) domain-containing protein</fullName>
    </submittedName>
</protein>
<dbReference type="PANTHER" id="PTHR39160">
    <property type="entry name" value="CELL WALL-BINDING PROTEIN YOCH"/>
    <property type="match status" value="1"/>
</dbReference>
<feature type="signal peptide" evidence="2">
    <location>
        <begin position="1"/>
        <end position="23"/>
    </location>
</feature>
<reference evidence="4 5" key="1">
    <citation type="submission" date="2016-10" db="EMBL/GenBank/DDBJ databases">
        <authorList>
            <person name="de Groot N.N."/>
        </authorList>
    </citation>
    <scope>NUCLEOTIDE SEQUENCE [LARGE SCALE GENOMIC DNA]</scope>
    <source>
        <strain evidence="4 5">DSM 46701</strain>
    </source>
</reference>
<dbReference type="InterPro" id="IPR059180">
    <property type="entry name" value="3D_YorM"/>
</dbReference>
<dbReference type="InterPro" id="IPR010611">
    <property type="entry name" value="3D_dom"/>
</dbReference>
<feature type="domain" description="LysM" evidence="3">
    <location>
        <begin position="38"/>
        <end position="82"/>
    </location>
</feature>
<dbReference type="Pfam" id="PF06725">
    <property type="entry name" value="3D"/>
    <property type="match status" value="1"/>
</dbReference>
<dbReference type="GO" id="GO:0009254">
    <property type="term" value="P:peptidoglycan turnover"/>
    <property type="evidence" value="ECO:0007669"/>
    <property type="project" value="InterPro"/>
</dbReference>
<evidence type="ECO:0000256" key="1">
    <source>
        <dbReference type="ARBA" id="ARBA00022729"/>
    </source>
</evidence>
<dbReference type="CDD" id="cd14667">
    <property type="entry name" value="3D_containing_proteins"/>
    <property type="match status" value="1"/>
</dbReference>